<reference evidence="1 2" key="1">
    <citation type="submission" date="2016-01" db="EMBL/GenBank/DDBJ databases">
        <title>The draft genome sequence of Aquimarina sp. RZW4-3-2.</title>
        <authorList>
            <person name="Wang Y."/>
        </authorList>
    </citation>
    <scope>NUCLEOTIDE SEQUENCE [LARGE SCALE GENOMIC DNA]</scope>
    <source>
        <strain evidence="1 2">RZW4-3-2</strain>
    </source>
</reference>
<organism evidence="1 2">
    <name type="scientific">Aquimarina aggregata</name>
    <dbReference type="NCBI Taxonomy" id="1642818"/>
    <lineage>
        <taxon>Bacteria</taxon>
        <taxon>Pseudomonadati</taxon>
        <taxon>Bacteroidota</taxon>
        <taxon>Flavobacteriia</taxon>
        <taxon>Flavobacteriales</taxon>
        <taxon>Flavobacteriaceae</taxon>
        <taxon>Aquimarina</taxon>
    </lineage>
</organism>
<proteinExistence type="predicted"/>
<dbReference type="AlphaFoldDB" id="A0A162Y9L0"/>
<evidence type="ECO:0000313" key="2">
    <source>
        <dbReference type="Proteomes" id="UP000076715"/>
    </source>
</evidence>
<evidence type="ECO:0000313" key="1">
    <source>
        <dbReference type="EMBL" id="KZS39009.1"/>
    </source>
</evidence>
<dbReference type="EMBL" id="LQRT01000035">
    <property type="protein sequence ID" value="KZS39009.1"/>
    <property type="molecule type" value="Genomic_DNA"/>
</dbReference>
<keyword evidence="2" id="KW-1185">Reference proteome</keyword>
<name>A0A162Y9L0_9FLAO</name>
<comment type="caution">
    <text evidence="1">The sequence shown here is derived from an EMBL/GenBank/DDBJ whole genome shotgun (WGS) entry which is preliminary data.</text>
</comment>
<sequence>METITIDQKQEKTTLDSNTTKNQIYTIYERYYELSLKCARDKDLLEAFQDPENTVAFMTDGKKDNTYVWIENGKPWKGCGMKIPQNTRVILDYETAWPNLYFTKKGGSKETVTIKESPLFVQVFSNGKEGIKTIKRELLAENGVSKVILPFDTEDLQYYDAILILPCFIPNKDMLTKVYCKDNKETAEIILTTS</sequence>
<dbReference type="STRING" id="1642818.AWE51_10605"/>
<dbReference type="RefSeq" id="WP_066316573.1">
    <property type="nucleotide sequence ID" value="NZ_LQRT01000035.1"/>
</dbReference>
<dbReference type="OrthoDB" id="1160243at2"/>
<accession>A0A162Y9L0</accession>
<gene>
    <name evidence="1" type="ORF">AWE51_10605</name>
</gene>
<protein>
    <submittedName>
        <fullName evidence="1">Uncharacterized protein</fullName>
    </submittedName>
</protein>
<dbReference type="Proteomes" id="UP000076715">
    <property type="component" value="Unassembled WGS sequence"/>
</dbReference>